<dbReference type="GO" id="GO:0043565">
    <property type="term" value="F:sequence-specific DNA binding"/>
    <property type="evidence" value="ECO:0007669"/>
    <property type="project" value="InterPro"/>
</dbReference>
<dbReference type="Pfam" id="PF00105">
    <property type="entry name" value="zf-C4"/>
    <property type="match status" value="1"/>
</dbReference>
<dbReference type="InterPro" id="IPR001628">
    <property type="entry name" value="Znf_hrmn_rcpt"/>
</dbReference>
<evidence type="ECO:0000256" key="2">
    <source>
        <dbReference type="ARBA" id="ARBA00022723"/>
    </source>
</evidence>
<dbReference type="PROSITE" id="PS51843">
    <property type="entry name" value="NR_LBD"/>
    <property type="match status" value="1"/>
</dbReference>
<dbReference type="GO" id="GO:0003700">
    <property type="term" value="F:DNA-binding transcription factor activity"/>
    <property type="evidence" value="ECO:0007669"/>
    <property type="project" value="InterPro"/>
</dbReference>
<dbReference type="InterPro" id="IPR001723">
    <property type="entry name" value="Nuclear_hrmn_rcpt"/>
</dbReference>
<comment type="caution">
    <text evidence="12">The sequence shown here is derived from an EMBL/GenBank/DDBJ whole genome shotgun (WGS) entry which is preliminary data.</text>
</comment>
<name>A0A6V7UCU6_MELEN</name>
<dbReference type="OrthoDB" id="5771769at2759"/>
<evidence type="ECO:0000256" key="4">
    <source>
        <dbReference type="ARBA" id="ARBA00022833"/>
    </source>
</evidence>
<comment type="similarity">
    <text evidence="1">Belongs to the nuclear hormone receptor family.</text>
</comment>
<dbReference type="InterPro" id="IPR035500">
    <property type="entry name" value="NHR-like_dom_sf"/>
</dbReference>
<keyword evidence="5" id="KW-0805">Transcription regulation</keyword>
<dbReference type="PRINTS" id="PR00398">
    <property type="entry name" value="STRDHORMONER"/>
</dbReference>
<dbReference type="Gene3D" id="1.10.565.10">
    <property type="entry name" value="Retinoid X Receptor"/>
    <property type="match status" value="1"/>
</dbReference>
<dbReference type="GO" id="GO:0008270">
    <property type="term" value="F:zinc ion binding"/>
    <property type="evidence" value="ECO:0007669"/>
    <property type="project" value="UniProtKB-KW"/>
</dbReference>
<dbReference type="PRINTS" id="PR00047">
    <property type="entry name" value="STROIDFINGER"/>
</dbReference>
<keyword evidence="9" id="KW-0539">Nucleus</keyword>
<keyword evidence="8" id="KW-0675">Receptor</keyword>
<evidence type="ECO:0000259" key="11">
    <source>
        <dbReference type="PROSITE" id="PS51843"/>
    </source>
</evidence>
<proteinExistence type="inferred from homology"/>
<dbReference type="SUPFAM" id="SSF57716">
    <property type="entry name" value="Glucocorticoid receptor-like (DNA-binding domain)"/>
    <property type="match status" value="1"/>
</dbReference>
<evidence type="ECO:0000256" key="1">
    <source>
        <dbReference type="ARBA" id="ARBA00005993"/>
    </source>
</evidence>
<dbReference type="SUPFAM" id="SSF48508">
    <property type="entry name" value="Nuclear receptor ligand-binding domain"/>
    <property type="match status" value="1"/>
</dbReference>
<evidence type="ECO:0000313" key="12">
    <source>
        <dbReference type="EMBL" id="CAD2154058.1"/>
    </source>
</evidence>
<evidence type="ECO:0000256" key="3">
    <source>
        <dbReference type="ARBA" id="ARBA00022771"/>
    </source>
</evidence>
<evidence type="ECO:0000259" key="10">
    <source>
        <dbReference type="PROSITE" id="PS51030"/>
    </source>
</evidence>
<keyword evidence="6" id="KW-0238">DNA-binding</keyword>
<protein>
    <submittedName>
        <fullName evidence="12">Uncharacterized protein</fullName>
    </submittedName>
</protein>
<feature type="domain" description="Nuclear receptor" evidence="10">
    <location>
        <begin position="1"/>
        <end position="57"/>
    </location>
</feature>
<evidence type="ECO:0000313" key="13">
    <source>
        <dbReference type="Proteomes" id="UP000580250"/>
    </source>
</evidence>
<dbReference type="InterPro" id="IPR050274">
    <property type="entry name" value="Nuclear_hormone_rcpt_NR2"/>
</dbReference>
<sequence>MCCDGCKHFFRRSLNVQELFKCKYDGNCDVMKASNKCKSCRFDKCILMGMNIQKIRNPQQSTISFWKIRSKIEQRLGELCLIGKYVEVKNKSFFSNEEVNSPFMQTILLENDETKIIGNLLTLEKNVQRIRNSPTQITDKHFDFSYKTLEEVVINRKQNSIFLCNEYLIDEQNFLKEEYIEFVNKNGFFSLRPVTLIEDFILMIDIAKTMPFFYNLDLTDIIYQLTYISLPLLSLANICYSCNKQSKTVILPDGVPLIEVYGGEYYKGDLTLNKLLQKIFITAMEPYNRVKIDDEEYVLIRAIIFSHFVTNGLSKEGQKFLLSESEKYCGILMRMLQKRYGQLRGATRYAELLHIVEFCFKCGYNSSIFFNYLVNVADQGRFEKVMPAPFIDLCLQCKN</sequence>
<evidence type="ECO:0000256" key="5">
    <source>
        <dbReference type="ARBA" id="ARBA00023015"/>
    </source>
</evidence>
<dbReference type="InterPro" id="IPR013088">
    <property type="entry name" value="Znf_NHR/GATA"/>
</dbReference>
<dbReference type="PROSITE" id="PS51030">
    <property type="entry name" value="NUCLEAR_REC_DBD_2"/>
    <property type="match status" value="1"/>
</dbReference>
<dbReference type="AlphaFoldDB" id="A0A6V7UCU6"/>
<keyword evidence="7" id="KW-0804">Transcription</keyword>
<dbReference type="EMBL" id="CAJEWN010000055">
    <property type="protein sequence ID" value="CAD2154058.1"/>
    <property type="molecule type" value="Genomic_DNA"/>
</dbReference>
<gene>
    <name evidence="12" type="ORF">MENT_LOCUS11353</name>
</gene>
<keyword evidence="4" id="KW-0862">Zinc</keyword>
<evidence type="ECO:0000256" key="7">
    <source>
        <dbReference type="ARBA" id="ARBA00023163"/>
    </source>
</evidence>
<dbReference type="SMART" id="SM00430">
    <property type="entry name" value="HOLI"/>
    <property type="match status" value="1"/>
</dbReference>
<dbReference type="SMART" id="SM00399">
    <property type="entry name" value="ZnF_C4"/>
    <property type="match status" value="1"/>
</dbReference>
<dbReference type="InterPro" id="IPR000536">
    <property type="entry name" value="Nucl_hrmn_rcpt_lig-bd"/>
</dbReference>
<evidence type="ECO:0000256" key="6">
    <source>
        <dbReference type="ARBA" id="ARBA00023125"/>
    </source>
</evidence>
<evidence type="ECO:0000256" key="9">
    <source>
        <dbReference type="ARBA" id="ARBA00023242"/>
    </source>
</evidence>
<dbReference type="Proteomes" id="UP000580250">
    <property type="component" value="Unassembled WGS sequence"/>
</dbReference>
<feature type="domain" description="NR LBD" evidence="11">
    <location>
        <begin position="122"/>
        <end position="398"/>
    </location>
</feature>
<dbReference type="Pfam" id="PF00104">
    <property type="entry name" value="Hormone_recep"/>
    <property type="match status" value="1"/>
</dbReference>
<organism evidence="12 13">
    <name type="scientific">Meloidogyne enterolobii</name>
    <name type="common">Root-knot nematode worm</name>
    <name type="synonym">Meloidogyne mayaguensis</name>
    <dbReference type="NCBI Taxonomy" id="390850"/>
    <lineage>
        <taxon>Eukaryota</taxon>
        <taxon>Metazoa</taxon>
        <taxon>Ecdysozoa</taxon>
        <taxon>Nematoda</taxon>
        <taxon>Chromadorea</taxon>
        <taxon>Rhabditida</taxon>
        <taxon>Tylenchina</taxon>
        <taxon>Tylenchomorpha</taxon>
        <taxon>Tylenchoidea</taxon>
        <taxon>Meloidogynidae</taxon>
        <taxon>Meloidogyninae</taxon>
        <taxon>Meloidogyne</taxon>
    </lineage>
</organism>
<evidence type="ECO:0000256" key="8">
    <source>
        <dbReference type="ARBA" id="ARBA00023170"/>
    </source>
</evidence>
<accession>A0A6V7UCU6</accession>
<keyword evidence="3" id="KW-0863">Zinc-finger</keyword>
<dbReference type="Gene3D" id="3.30.50.10">
    <property type="entry name" value="Erythroid Transcription Factor GATA-1, subunit A"/>
    <property type="match status" value="1"/>
</dbReference>
<reference evidence="12 13" key="1">
    <citation type="submission" date="2020-08" db="EMBL/GenBank/DDBJ databases">
        <authorList>
            <person name="Koutsovoulos G."/>
            <person name="Danchin GJ E."/>
        </authorList>
    </citation>
    <scope>NUCLEOTIDE SEQUENCE [LARGE SCALE GENOMIC DNA]</scope>
</reference>
<keyword evidence="2" id="KW-0479">Metal-binding</keyword>
<dbReference type="PANTHER" id="PTHR24083">
    <property type="entry name" value="NUCLEAR HORMONE RECEPTOR"/>
    <property type="match status" value="1"/>
</dbReference>